<feature type="non-terminal residue" evidence="1">
    <location>
        <position position="1"/>
    </location>
</feature>
<proteinExistence type="predicted"/>
<dbReference type="InParanoid" id="A0A2P5E9L1"/>
<sequence>QTLNPKWTPKNRSLRKEIQYYNQNLLYLINEWFAKNHYTKVSKRCVQLSSKDLLILWWLKNSCH</sequence>
<organism evidence="1 2">
    <name type="scientific">Trema orientale</name>
    <name type="common">Charcoal tree</name>
    <name type="synonym">Celtis orientalis</name>
    <dbReference type="NCBI Taxonomy" id="63057"/>
    <lineage>
        <taxon>Eukaryota</taxon>
        <taxon>Viridiplantae</taxon>
        <taxon>Streptophyta</taxon>
        <taxon>Embryophyta</taxon>
        <taxon>Tracheophyta</taxon>
        <taxon>Spermatophyta</taxon>
        <taxon>Magnoliopsida</taxon>
        <taxon>eudicotyledons</taxon>
        <taxon>Gunneridae</taxon>
        <taxon>Pentapetalae</taxon>
        <taxon>rosids</taxon>
        <taxon>fabids</taxon>
        <taxon>Rosales</taxon>
        <taxon>Cannabaceae</taxon>
        <taxon>Trema</taxon>
    </lineage>
</organism>
<keyword evidence="2" id="KW-1185">Reference proteome</keyword>
<gene>
    <name evidence="1" type="ORF">TorRG33x02_219410</name>
</gene>
<reference evidence="2" key="1">
    <citation type="submission" date="2016-06" db="EMBL/GenBank/DDBJ databases">
        <title>Parallel loss of symbiosis genes in relatives of nitrogen-fixing non-legume Parasponia.</title>
        <authorList>
            <person name="Van Velzen R."/>
            <person name="Holmer R."/>
            <person name="Bu F."/>
            <person name="Rutten L."/>
            <person name="Van Zeijl A."/>
            <person name="Liu W."/>
            <person name="Santuari L."/>
            <person name="Cao Q."/>
            <person name="Sharma T."/>
            <person name="Shen D."/>
            <person name="Roswanjaya Y."/>
            <person name="Wardhani T."/>
            <person name="Kalhor M.S."/>
            <person name="Jansen J."/>
            <person name="Van den Hoogen J."/>
            <person name="Gungor B."/>
            <person name="Hartog M."/>
            <person name="Hontelez J."/>
            <person name="Verver J."/>
            <person name="Yang W.-C."/>
            <person name="Schijlen E."/>
            <person name="Repin R."/>
            <person name="Schilthuizen M."/>
            <person name="Schranz E."/>
            <person name="Heidstra R."/>
            <person name="Miyata K."/>
            <person name="Fedorova E."/>
            <person name="Kohlen W."/>
            <person name="Bisseling T."/>
            <person name="Smit S."/>
            <person name="Geurts R."/>
        </authorList>
    </citation>
    <scope>NUCLEOTIDE SEQUENCE [LARGE SCALE GENOMIC DNA]</scope>
    <source>
        <strain evidence="2">cv. RG33-2</strain>
    </source>
</reference>
<evidence type="ECO:0000313" key="2">
    <source>
        <dbReference type="Proteomes" id="UP000237000"/>
    </source>
</evidence>
<name>A0A2P5E9L1_TREOI</name>
<dbReference type="EMBL" id="JXTC01000198">
    <property type="protein sequence ID" value="PON82239.1"/>
    <property type="molecule type" value="Genomic_DNA"/>
</dbReference>
<dbReference type="AlphaFoldDB" id="A0A2P5E9L1"/>
<comment type="caution">
    <text evidence="1">The sequence shown here is derived from an EMBL/GenBank/DDBJ whole genome shotgun (WGS) entry which is preliminary data.</text>
</comment>
<protein>
    <submittedName>
        <fullName evidence="1">Uncharacterized protein</fullName>
    </submittedName>
</protein>
<dbReference type="Proteomes" id="UP000237000">
    <property type="component" value="Unassembled WGS sequence"/>
</dbReference>
<accession>A0A2P5E9L1</accession>
<evidence type="ECO:0000313" key="1">
    <source>
        <dbReference type="EMBL" id="PON82239.1"/>
    </source>
</evidence>